<evidence type="ECO:0000313" key="5">
    <source>
        <dbReference type="EMBL" id="KAH0968637.1"/>
    </source>
</evidence>
<evidence type="ECO:0000259" key="4">
    <source>
        <dbReference type="Pfam" id="PF00501"/>
    </source>
</evidence>
<evidence type="ECO:0000256" key="1">
    <source>
        <dbReference type="ARBA" id="ARBA00022450"/>
    </source>
</evidence>
<name>A0A9P8NCI6_9HYPO</name>
<dbReference type="InterPro" id="IPR020845">
    <property type="entry name" value="AMP-binding_CS"/>
</dbReference>
<dbReference type="AlphaFoldDB" id="A0A9P8NCI6"/>
<evidence type="ECO:0000313" key="6">
    <source>
        <dbReference type="Proteomes" id="UP000824596"/>
    </source>
</evidence>
<dbReference type="PANTHER" id="PTHR43439:SF2">
    <property type="entry name" value="ENZYME, PUTATIVE (JCVI)-RELATED"/>
    <property type="match status" value="1"/>
</dbReference>
<dbReference type="RefSeq" id="XP_044726150.1">
    <property type="nucleotide sequence ID" value="XM_044859750.1"/>
</dbReference>
<evidence type="ECO:0000256" key="3">
    <source>
        <dbReference type="ARBA" id="ARBA00022857"/>
    </source>
</evidence>
<proteinExistence type="predicted"/>
<dbReference type="GeneID" id="68350408"/>
<dbReference type="OrthoDB" id="429813at2759"/>
<evidence type="ECO:0000256" key="2">
    <source>
        <dbReference type="ARBA" id="ARBA00022553"/>
    </source>
</evidence>
<reference evidence="5" key="1">
    <citation type="submission" date="2021-09" db="EMBL/GenBank/DDBJ databases">
        <title>A high-quality genome of the endoparasitic fungus Hirsutella rhossiliensis with a comparison of Hirsutella genomes reveals transposable elements contributing to genome size variation.</title>
        <authorList>
            <person name="Lin R."/>
            <person name="Jiao Y."/>
            <person name="Sun X."/>
            <person name="Ling J."/>
            <person name="Xie B."/>
            <person name="Cheng X."/>
        </authorList>
    </citation>
    <scope>NUCLEOTIDE SEQUENCE</scope>
    <source>
        <strain evidence="5">HR02</strain>
    </source>
</reference>
<sequence>MHKSKEVKLMATAIDDVARQEPDRVFAEFLQPAHLDQDILVLSFGMLANSIDRLAWWLKDRCRELGLGRFDTVAYVGFADMRYCLLLLAATKCHVTLLITAPSNDTTAHLSLMRQTNCKAFFYTDEFIVPDLMAACSLCCVALPHIRTLLDATPVSHFPYGRSLEDGADDPIVYFHTSGTTGFPKPILWTNTWPVHPIDRPNSENKPPRRMLSSLSAYLMSMSRTIVRPVYLNTTCVIPPLHLAAGEYTAEAMTRWIQQSRCEYLSVFPSWLVLAAENDAHLSQLRKLKGITFGGGPLAPHVAEQLVGHVCLTTIWGATEMPWTPCYRVDDADCEYMCIDDKTLGIEWRHFSGNNHELVVVRDDTLPRQQLIFQVFPDEKEHSMKDLFIRHQTKPHHWKFAGRADDNIILTNGQNINPTGFEEAVSKHELVKSVVVLGTGRPSPCMVLELHDETDSELQVDQIWPTVQAALRGRQTYDLVHSQG</sequence>
<keyword evidence="6" id="KW-1185">Reference proteome</keyword>
<dbReference type="Gene3D" id="3.40.50.12780">
    <property type="entry name" value="N-terminal domain of ligase-like"/>
    <property type="match status" value="1"/>
</dbReference>
<accession>A0A9P8NCI6</accession>
<dbReference type="EMBL" id="JAIZPD010000001">
    <property type="protein sequence ID" value="KAH0968637.1"/>
    <property type="molecule type" value="Genomic_DNA"/>
</dbReference>
<feature type="domain" description="AMP-dependent synthetase/ligase" evidence="4">
    <location>
        <begin position="16"/>
        <end position="322"/>
    </location>
</feature>
<dbReference type="SUPFAM" id="SSF56801">
    <property type="entry name" value="Acetyl-CoA synthetase-like"/>
    <property type="match status" value="1"/>
</dbReference>
<comment type="caution">
    <text evidence="5">The sequence shown here is derived from an EMBL/GenBank/DDBJ whole genome shotgun (WGS) entry which is preliminary data.</text>
</comment>
<dbReference type="PANTHER" id="PTHR43439">
    <property type="entry name" value="PHENYLACETATE-COENZYME A LIGASE"/>
    <property type="match status" value="1"/>
</dbReference>
<dbReference type="Proteomes" id="UP000824596">
    <property type="component" value="Unassembled WGS sequence"/>
</dbReference>
<dbReference type="InterPro" id="IPR000873">
    <property type="entry name" value="AMP-dep_synth/lig_dom"/>
</dbReference>
<dbReference type="InterPro" id="IPR051414">
    <property type="entry name" value="Adenylate-forming_Reductase"/>
</dbReference>
<gene>
    <name evidence="5" type="ORF">HRG_01279</name>
</gene>
<keyword evidence="3" id="KW-0521">NADP</keyword>
<dbReference type="InterPro" id="IPR042099">
    <property type="entry name" value="ANL_N_sf"/>
</dbReference>
<organism evidence="5 6">
    <name type="scientific">Hirsutella rhossiliensis</name>
    <dbReference type="NCBI Taxonomy" id="111463"/>
    <lineage>
        <taxon>Eukaryota</taxon>
        <taxon>Fungi</taxon>
        <taxon>Dikarya</taxon>
        <taxon>Ascomycota</taxon>
        <taxon>Pezizomycotina</taxon>
        <taxon>Sordariomycetes</taxon>
        <taxon>Hypocreomycetidae</taxon>
        <taxon>Hypocreales</taxon>
        <taxon>Ophiocordycipitaceae</taxon>
        <taxon>Hirsutella</taxon>
    </lineage>
</organism>
<dbReference type="Pfam" id="PF23562">
    <property type="entry name" value="AMP-binding_C_3"/>
    <property type="match status" value="1"/>
</dbReference>
<dbReference type="PROSITE" id="PS00455">
    <property type="entry name" value="AMP_BINDING"/>
    <property type="match status" value="1"/>
</dbReference>
<dbReference type="Pfam" id="PF00501">
    <property type="entry name" value="AMP-binding"/>
    <property type="match status" value="1"/>
</dbReference>
<keyword evidence="1" id="KW-0596">Phosphopantetheine</keyword>
<protein>
    <submittedName>
        <fullName evidence="5">AMP-binding enzyme domain-containing protein</fullName>
    </submittedName>
</protein>
<keyword evidence="2" id="KW-0597">Phosphoprotein</keyword>